<keyword evidence="2" id="KW-0472">Membrane</keyword>
<accession>A0AAV4JER6</accession>
<evidence type="ECO:0000313" key="3">
    <source>
        <dbReference type="EMBL" id="GFS21318.1"/>
    </source>
</evidence>
<feature type="compositionally biased region" description="Basic and acidic residues" evidence="1">
    <location>
        <begin position="217"/>
        <end position="246"/>
    </location>
</feature>
<proteinExistence type="predicted"/>
<keyword evidence="2" id="KW-1133">Transmembrane helix</keyword>
<dbReference type="EMBL" id="BMAT01006870">
    <property type="protein sequence ID" value="GFS21318.1"/>
    <property type="molecule type" value="Genomic_DNA"/>
</dbReference>
<feature type="transmembrane region" description="Helical" evidence="2">
    <location>
        <begin position="266"/>
        <end position="291"/>
    </location>
</feature>
<feature type="region of interest" description="Disordered" evidence="1">
    <location>
        <begin position="207"/>
        <end position="263"/>
    </location>
</feature>
<evidence type="ECO:0000313" key="4">
    <source>
        <dbReference type="Proteomes" id="UP000762676"/>
    </source>
</evidence>
<keyword evidence="4" id="KW-1185">Reference proteome</keyword>
<evidence type="ECO:0000256" key="2">
    <source>
        <dbReference type="SAM" id="Phobius"/>
    </source>
</evidence>
<comment type="caution">
    <text evidence="3">The sequence shown here is derived from an EMBL/GenBank/DDBJ whole genome shotgun (WGS) entry which is preliminary data.</text>
</comment>
<organism evidence="3 4">
    <name type="scientific">Elysia marginata</name>
    <dbReference type="NCBI Taxonomy" id="1093978"/>
    <lineage>
        <taxon>Eukaryota</taxon>
        <taxon>Metazoa</taxon>
        <taxon>Spiralia</taxon>
        <taxon>Lophotrochozoa</taxon>
        <taxon>Mollusca</taxon>
        <taxon>Gastropoda</taxon>
        <taxon>Heterobranchia</taxon>
        <taxon>Euthyneura</taxon>
        <taxon>Panpulmonata</taxon>
        <taxon>Sacoglossa</taxon>
        <taxon>Placobranchoidea</taxon>
        <taxon>Plakobranchidae</taxon>
        <taxon>Elysia</taxon>
    </lineage>
</organism>
<name>A0AAV4JER6_9GAST</name>
<evidence type="ECO:0000256" key="1">
    <source>
        <dbReference type="SAM" id="MobiDB-lite"/>
    </source>
</evidence>
<reference evidence="3 4" key="1">
    <citation type="journal article" date="2021" name="Elife">
        <title>Chloroplast acquisition without the gene transfer in kleptoplastic sea slugs, Plakobranchus ocellatus.</title>
        <authorList>
            <person name="Maeda T."/>
            <person name="Takahashi S."/>
            <person name="Yoshida T."/>
            <person name="Shimamura S."/>
            <person name="Takaki Y."/>
            <person name="Nagai Y."/>
            <person name="Toyoda A."/>
            <person name="Suzuki Y."/>
            <person name="Arimoto A."/>
            <person name="Ishii H."/>
            <person name="Satoh N."/>
            <person name="Nishiyama T."/>
            <person name="Hasebe M."/>
            <person name="Maruyama T."/>
            <person name="Minagawa J."/>
            <person name="Obokata J."/>
            <person name="Shigenobu S."/>
        </authorList>
    </citation>
    <scope>NUCLEOTIDE SEQUENCE [LARGE SCALE GENOMIC DNA]</scope>
</reference>
<keyword evidence="2" id="KW-0812">Transmembrane</keyword>
<sequence>MLFHLDRRPVIFGRQVLPCQLLTVIVVCLLVRVPSSTAKLFKASSDDGRHVMALVDVQFTLRLTAHKDGQQVGFKELTENDIFYTQFEYNKLPMKLKLAFNEVFREYGFFTLRMFHNLDNTVSLGLDFDLCPDRMFKKVHSELDQVTFGAFGYKHPNIGDASKSFLCNRTEKIILRKTSVKSDSYKYSVNLETKYFHFQAFTVEDGNFSPEPPTSCEGRDPTPEPSRDPSRDPSPEPSRDPSRDPSQDPSPEPTRESGPGDSNPSIIIVAGSVGGCIVLLALIGLVVMLVVRYRRQHLGLLTTTYVTQIISN</sequence>
<dbReference type="CDD" id="cd12087">
    <property type="entry name" value="TM_EGFR-like"/>
    <property type="match status" value="1"/>
</dbReference>
<dbReference type="Proteomes" id="UP000762676">
    <property type="component" value="Unassembled WGS sequence"/>
</dbReference>
<protein>
    <submittedName>
        <fullName evidence="3">LPXTG-motif cell wall anchor domain protein</fullName>
    </submittedName>
</protein>
<gene>
    <name evidence="3" type="ORF">ElyMa_003335600</name>
</gene>
<dbReference type="AlphaFoldDB" id="A0AAV4JER6"/>